<comment type="caution">
    <text evidence="1">The sequence shown here is derived from an EMBL/GenBank/DDBJ whole genome shotgun (WGS) entry which is preliminary data.</text>
</comment>
<evidence type="ECO:0000313" key="1">
    <source>
        <dbReference type="EMBL" id="MFD0927384.1"/>
    </source>
</evidence>
<proteinExistence type="predicted"/>
<name>A0ABW3G9W1_9NOCA</name>
<evidence type="ECO:0000313" key="2">
    <source>
        <dbReference type="Proteomes" id="UP001597068"/>
    </source>
</evidence>
<accession>A0ABW3G9W1</accession>
<dbReference type="RefSeq" id="WP_343997117.1">
    <property type="nucleotide sequence ID" value="NZ_BAAAMO010000008.1"/>
</dbReference>
<reference evidence="2" key="1">
    <citation type="journal article" date="2019" name="Int. J. Syst. Evol. Microbiol.">
        <title>The Global Catalogue of Microorganisms (GCM) 10K type strain sequencing project: providing services to taxonomists for standard genome sequencing and annotation.</title>
        <authorList>
            <consortium name="The Broad Institute Genomics Platform"/>
            <consortium name="The Broad Institute Genome Sequencing Center for Infectious Disease"/>
            <person name="Wu L."/>
            <person name="Ma J."/>
        </authorList>
    </citation>
    <scope>NUCLEOTIDE SEQUENCE [LARGE SCALE GENOMIC DNA]</scope>
    <source>
        <strain evidence="2">CCUG 50873</strain>
    </source>
</reference>
<protein>
    <submittedName>
        <fullName evidence="1">Uncharacterized protein</fullName>
    </submittedName>
</protein>
<keyword evidence="2" id="KW-1185">Reference proteome</keyword>
<dbReference type="EMBL" id="JBHTIL010000005">
    <property type="protein sequence ID" value="MFD0927384.1"/>
    <property type="molecule type" value="Genomic_DNA"/>
</dbReference>
<organism evidence="1 2">
    <name type="scientific">Williamsia deligens</name>
    <dbReference type="NCBI Taxonomy" id="321325"/>
    <lineage>
        <taxon>Bacteria</taxon>
        <taxon>Bacillati</taxon>
        <taxon>Actinomycetota</taxon>
        <taxon>Actinomycetes</taxon>
        <taxon>Mycobacteriales</taxon>
        <taxon>Nocardiaceae</taxon>
        <taxon>Williamsia</taxon>
    </lineage>
</organism>
<dbReference type="Proteomes" id="UP001597068">
    <property type="component" value="Unassembled WGS sequence"/>
</dbReference>
<sequence length="71" mass="7704">MTYTISHPTTTYDITLVCDRCGIRVSTYGVEAVDPAGALQHITIASAEEGWTHTEGTRCQRCSTLQGGGWQ</sequence>
<gene>
    <name evidence="1" type="ORF">ACFQ04_16715</name>
</gene>